<keyword evidence="12" id="KW-1185">Reference proteome</keyword>
<gene>
    <name evidence="11" type="ORF">BZ3500_MVSOF-1268-A1-R1_CHR3-1G05673</name>
</gene>
<evidence type="ECO:0000256" key="8">
    <source>
        <dbReference type="PIRSR" id="PIRSR006431-1"/>
    </source>
</evidence>
<protein>
    <recommendedName>
        <fullName evidence="9">Proline iminopeptidase</fullName>
        <ecNumber evidence="9">3.4.11.5</ecNumber>
    </recommendedName>
</protein>
<comment type="similarity">
    <text evidence="3 9">Belongs to the peptidase S33 family.</text>
</comment>
<evidence type="ECO:0000256" key="2">
    <source>
        <dbReference type="ARBA" id="ARBA00004496"/>
    </source>
</evidence>
<dbReference type="InterPro" id="IPR002410">
    <property type="entry name" value="Peptidase_S33"/>
</dbReference>
<organism evidence="11 12">
    <name type="scientific">Microbotryum saponariae</name>
    <dbReference type="NCBI Taxonomy" id="289078"/>
    <lineage>
        <taxon>Eukaryota</taxon>
        <taxon>Fungi</taxon>
        <taxon>Dikarya</taxon>
        <taxon>Basidiomycota</taxon>
        <taxon>Pucciniomycotina</taxon>
        <taxon>Microbotryomycetes</taxon>
        <taxon>Microbotryales</taxon>
        <taxon>Microbotryaceae</taxon>
        <taxon>Microbotryum</taxon>
    </lineage>
</organism>
<dbReference type="PIRSF" id="PIRSF006431">
    <property type="entry name" value="Pept_S33"/>
    <property type="match status" value="1"/>
</dbReference>
<dbReference type="InterPro" id="IPR029058">
    <property type="entry name" value="AB_hydrolase_fold"/>
</dbReference>
<dbReference type="InterPro" id="IPR000073">
    <property type="entry name" value="AB_hydrolase_1"/>
</dbReference>
<dbReference type="GO" id="GO:0006508">
    <property type="term" value="P:proteolysis"/>
    <property type="evidence" value="ECO:0007669"/>
    <property type="project" value="UniProtKB-KW"/>
</dbReference>
<evidence type="ECO:0000256" key="3">
    <source>
        <dbReference type="ARBA" id="ARBA00010088"/>
    </source>
</evidence>
<evidence type="ECO:0000256" key="9">
    <source>
        <dbReference type="RuleBase" id="RU003421"/>
    </source>
</evidence>
<dbReference type="PANTHER" id="PTHR43722">
    <property type="entry name" value="PROLINE IMINOPEPTIDASE"/>
    <property type="match status" value="1"/>
</dbReference>
<dbReference type="STRING" id="289078.A0A2X0LZE4"/>
<dbReference type="AlphaFoldDB" id="A0A2X0LZE4"/>
<evidence type="ECO:0000256" key="4">
    <source>
        <dbReference type="ARBA" id="ARBA00022438"/>
    </source>
</evidence>
<evidence type="ECO:0000259" key="10">
    <source>
        <dbReference type="Pfam" id="PF00561"/>
    </source>
</evidence>
<name>A0A2X0LZE4_9BASI</name>
<keyword evidence="4 9" id="KW-0031">Aminopeptidase</keyword>
<evidence type="ECO:0000256" key="5">
    <source>
        <dbReference type="ARBA" id="ARBA00022490"/>
    </source>
</evidence>
<comment type="subcellular location">
    <subcellularLocation>
        <location evidence="2">Cytoplasm</location>
    </subcellularLocation>
</comment>
<dbReference type="SUPFAM" id="SSF53474">
    <property type="entry name" value="alpha/beta-Hydrolases"/>
    <property type="match status" value="1"/>
</dbReference>
<dbReference type="Pfam" id="PF00561">
    <property type="entry name" value="Abhydrolase_1"/>
    <property type="match status" value="1"/>
</dbReference>
<evidence type="ECO:0000256" key="1">
    <source>
        <dbReference type="ARBA" id="ARBA00001585"/>
    </source>
</evidence>
<feature type="active site" description="Proton donor" evidence="8">
    <location>
        <position position="348"/>
    </location>
</feature>
<dbReference type="Gene3D" id="3.40.50.1820">
    <property type="entry name" value="alpha/beta hydrolase"/>
    <property type="match status" value="1"/>
</dbReference>
<proteinExistence type="inferred from homology"/>
<evidence type="ECO:0000256" key="6">
    <source>
        <dbReference type="ARBA" id="ARBA00022670"/>
    </source>
</evidence>
<evidence type="ECO:0000313" key="12">
    <source>
        <dbReference type="Proteomes" id="UP000249723"/>
    </source>
</evidence>
<feature type="active site" evidence="8">
    <location>
        <position position="320"/>
    </location>
</feature>
<dbReference type="InterPro" id="IPR005944">
    <property type="entry name" value="Pro_iminopeptidase"/>
</dbReference>
<dbReference type="NCBIfam" id="TIGR01249">
    <property type="entry name" value="pro_imino_pep_1"/>
    <property type="match status" value="1"/>
</dbReference>
<feature type="domain" description="AB hydrolase-1" evidence="10">
    <location>
        <begin position="87"/>
        <end position="354"/>
    </location>
</feature>
<keyword evidence="7 9" id="KW-0378">Hydrolase</keyword>
<keyword evidence="6 9" id="KW-0645">Protease</keyword>
<dbReference type="EC" id="3.4.11.5" evidence="9"/>
<evidence type="ECO:0000313" key="11">
    <source>
        <dbReference type="EMBL" id="SCZ98866.1"/>
    </source>
</evidence>
<sequence length="370" mass="41634">MLPVRRALLHHLRIPTHPAYQIQQRSSRAVSFSTPRAFSSTSFRPFSNTAAAMTAYPSIQAYKSEMLDVDDTHSISIRQYGNPQGVPVVHIHGGPGGACSDRDATHFNPSTYRIVLFDQRGCGESTPPSCLKDNTTRHLIEDIETIRKHLGVGESWHVFGGSWGSTLSLAYAQAYPKSVKSLTLRGIFTLRKEELDFFYQGPGTSFLFPEYWDEYVSVIPEAERGDMVKAYHKRLTGDDEEERAKAGKAWSTWEMSTSRLRVDPDYIKKADAPGFADAFARIESHYFVNEGFLPQGELLKQENIDKIRHIPTVIVQGRYDCVCPMKTSWDLHKAFPEAKYIVVPDAGHSAIEEGIEKALLEATDEFSKLQ</sequence>
<accession>A0A2X0LZE4</accession>
<feature type="active site" description="Nucleophile" evidence="8">
    <location>
        <position position="162"/>
    </location>
</feature>
<dbReference type="OrthoDB" id="10249433at2759"/>
<comment type="catalytic activity">
    <reaction evidence="1 9">
        <text>Release of N-terminal proline from a peptide.</text>
        <dbReference type="EC" id="3.4.11.5"/>
    </reaction>
</comment>
<evidence type="ECO:0000256" key="7">
    <source>
        <dbReference type="ARBA" id="ARBA00022801"/>
    </source>
</evidence>
<dbReference type="PANTHER" id="PTHR43722:SF1">
    <property type="entry name" value="PROLINE IMINOPEPTIDASE"/>
    <property type="match status" value="1"/>
</dbReference>
<dbReference type="GO" id="GO:0005737">
    <property type="term" value="C:cytoplasm"/>
    <property type="evidence" value="ECO:0007669"/>
    <property type="project" value="UniProtKB-SubCell"/>
</dbReference>
<dbReference type="GO" id="GO:0004177">
    <property type="term" value="F:aminopeptidase activity"/>
    <property type="evidence" value="ECO:0007669"/>
    <property type="project" value="UniProtKB-KW"/>
</dbReference>
<dbReference type="EMBL" id="FMWP01000096">
    <property type="protein sequence ID" value="SCZ98866.1"/>
    <property type="molecule type" value="Genomic_DNA"/>
</dbReference>
<dbReference type="Proteomes" id="UP000249723">
    <property type="component" value="Unassembled WGS sequence"/>
</dbReference>
<dbReference type="PRINTS" id="PR00793">
    <property type="entry name" value="PROAMNOPTASE"/>
</dbReference>
<reference evidence="12" key="1">
    <citation type="submission" date="2016-10" db="EMBL/GenBank/DDBJ databases">
        <authorList>
            <person name="Jeantristanb JTB J.-T."/>
            <person name="Ricardo R."/>
        </authorList>
    </citation>
    <scope>NUCLEOTIDE SEQUENCE [LARGE SCALE GENOMIC DNA]</scope>
</reference>
<keyword evidence="5" id="KW-0963">Cytoplasm</keyword>